<gene>
    <name evidence="7 9" type="primary">rpsK</name>
    <name evidence="9" type="ORF">FSB75_08705</name>
</gene>
<evidence type="ECO:0000256" key="2">
    <source>
        <dbReference type="ARBA" id="ARBA00022730"/>
    </source>
</evidence>
<dbReference type="Pfam" id="PF00411">
    <property type="entry name" value="Ribosomal_S11"/>
    <property type="match status" value="1"/>
</dbReference>
<dbReference type="InterPro" id="IPR018102">
    <property type="entry name" value="Ribosomal_uS11_CS"/>
</dbReference>
<comment type="function">
    <text evidence="7">Located on the platform of the 30S subunit, it bridges several disparate RNA helices of the 16S rRNA. Forms part of the Shine-Dalgarno cleft in the 70S ribosome.</text>
</comment>
<dbReference type="FunFam" id="3.30.420.80:FF:000004">
    <property type="entry name" value="30S ribosomal protein S11"/>
    <property type="match status" value="1"/>
</dbReference>
<dbReference type="NCBIfam" id="TIGR03632">
    <property type="entry name" value="uS11_bact"/>
    <property type="match status" value="1"/>
</dbReference>
<evidence type="ECO:0000256" key="4">
    <source>
        <dbReference type="ARBA" id="ARBA00022980"/>
    </source>
</evidence>
<evidence type="ECO:0000313" key="9">
    <source>
        <dbReference type="EMBL" id="QEC55970.1"/>
    </source>
</evidence>
<organism evidence="9 10">
    <name type="scientific">Flavisolibacter ginsenosidimutans</name>
    <dbReference type="NCBI Taxonomy" id="661481"/>
    <lineage>
        <taxon>Bacteria</taxon>
        <taxon>Pseudomonadati</taxon>
        <taxon>Bacteroidota</taxon>
        <taxon>Chitinophagia</taxon>
        <taxon>Chitinophagales</taxon>
        <taxon>Chitinophagaceae</taxon>
        <taxon>Flavisolibacter</taxon>
    </lineage>
</organism>
<reference evidence="9 10" key="1">
    <citation type="journal article" date="2015" name="Int. J. Syst. Evol. Microbiol.">
        <title>Flavisolibacter ginsenosidimutans sp. nov., with ginsenoside-converting activity isolated from soil used for cultivating ginseng.</title>
        <authorList>
            <person name="Zhao Y."/>
            <person name="Liu Q."/>
            <person name="Kang M.S."/>
            <person name="Jin F."/>
            <person name="Yu H."/>
            <person name="Im W.T."/>
        </authorList>
    </citation>
    <scope>NUCLEOTIDE SEQUENCE [LARGE SCALE GENOMIC DNA]</scope>
    <source>
        <strain evidence="9 10">Gsoil 636</strain>
    </source>
</reference>
<dbReference type="GO" id="GO:0003735">
    <property type="term" value="F:structural constituent of ribosome"/>
    <property type="evidence" value="ECO:0007669"/>
    <property type="project" value="InterPro"/>
</dbReference>
<dbReference type="GO" id="GO:1990904">
    <property type="term" value="C:ribonucleoprotein complex"/>
    <property type="evidence" value="ECO:0007669"/>
    <property type="project" value="UniProtKB-KW"/>
</dbReference>
<keyword evidence="3 7" id="KW-0694">RNA-binding</keyword>
<dbReference type="InterPro" id="IPR019981">
    <property type="entry name" value="Ribosomal_uS11_bac-type"/>
</dbReference>
<dbReference type="EMBL" id="CP042433">
    <property type="protein sequence ID" value="QEC55970.1"/>
    <property type="molecule type" value="Genomic_DNA"/>
</dbReference>
<dbReference type="InterPro" id="IPR036967">
    <property type="entry name" value="Ribosomal_uS11_sf"/>
</dbReference>
<dbReference type="PANTHER" id="PTHR11759">
    <property type="entry name" value="40S RIBOSOMAL PROTEIN S14/30S RIBOSOMAL PROTEIN S11"/>
    <property type="match status" value="1"/>
</dbReference>
<comment type="subunit">
    <text evidence="7">Part of the 30S ribosomal subunit. Interacts with proteins S7 and S18. Binds to IF-3.</text>
</comment>
<dbReference type="OrthoDB" id="9806415at2"/>
<dbReference type="GO" id="GO:0006412">
    <property type="term" value="P:translation"/>
    <property type="evidence" value="ECO:0007669"/>
    <property type="project" value="UniProtKB-UniRule"/>
</dbReference>
<keyword evidence="4 7" id="KW-0689">Ribosomal protein</keyword>
<dbReference type="GO" id="GO:0019843">
    <property type="term" value="F:rRNA binding"/>
    <property type="evidence" value="ECO:0007669"/>
    <property type="project" value="UniProtKB-UniRule"/>
</dbReference>
<dbReference type="InterPro" id="IPR001971">
    <property type="entry name" value="Ribosomal_uS11"/>
</dbReference>
<dbReference type="PROSITE" id="PS00054">
    <property type="entry name" value="RIBOSOMAL_S11"/>
    <property type="match status" value="1"/>
</dbReference>
<dbReference type="KEGG" id="fgg:FSB75_08705"/>
<dbReference type="AlphaFoldDB" id="A0A5B8UIN3"/>
<keyword evidence="2 7" id="KW-0699">rRNA-binding</keyword>
<dbReference type="PIRSF" id="PIRSF002131">
    <property type="entry name" value="Ribosomal_S11"/>
    <property type="match status" value="1"/>
</dbReference>
<accession>A0A5B8UIN3</accession>
<dbReference type="Gene3D" id="3.30.420.80">
    <property type="entry name" value="Ribosomal protein S11"/>
    <property type="match status" value="1"/>
</dbReference>
<name>A0A5B8UIN3_9BACT</name>
<dbReference type="RefSeq" id="WP_146785716.1">
    <property type="nucleotide sequence ID" value="NZ_BAABIO010000001.1"/>
</dbReference>
<evidence type="ECO:0000256" key="7">
    <source>
        <dbReference type="HAMAP-Rule" id="MF_01310"/>
    </source>
</evidence>
<comment type="similarity">
    <text evidence="1 7 8">Belongs to the universal ribosomal protein uS11 family.</text>
</comment>
<evidence type="ECO:0000256" key="5">
    <source>
        <dbReference type="ARBA" id="ARBA00023274"/>
    </source>
</evidence>
<evidence type="ECO:0000256" key="6">
    <source>
        <dbReference type="ARBA" id="ARBA00035160"/>
    </source>
</evidence>
<sequence>MAKAQAGGKGGQQSAKAAAKKRIVKVDAYGDAHINATFNNLIISITNKQGQVISWSSAGKMGFKGSKKNTPYAAQMASGDASKVALDAGVKRVDVFVKGPGAGRESSIRALAQSGIEVTSIKDVTPLPHNGCRPPKKRRV</sequence>
<keyword evidence="5 7" id="KW-0687">Ribonucleoprotein</keyword>
<evidence type="ECO:0000256" key="1">
    <source>
        <dbReference type="ARBA" id="ARBA00006194"/>
    </source>
</evidence>
<evidence type="ECO:0000256" key="8">
    <source>
        <dbReference type="RuleBase" id="RU003629"/>
    </source>
</evidence>
<proteinExistence type="inferred from homology"/>
<dbReference type="GO" id="GO:0005840">
    <property type="term" value="C:ribosome"/>
    <property type="evidence" value="ECO:0007669"/>
    <property type="project" value="UniProtKB-KW"/>
</dbReference>
<dbReference type="NCBIfam" id="NF003698">
    <property type="entry name" value="PRK05309.1"/>
    <property type="match status" value="1"/>
</dbReference>
<evidence type="ECO:0000256" key="3">
    <source>
        <dbReference type="ARBA" id="ARBA00022884"/>
    </source>
</evidence>
<protein>
    <recommendedName>
        <fullName evidence="6 7">Small ribosomal subunit protein uS11</fullName>
    </recommendedName>
</protein>
<dbReference type="SUPFAM" id="SSF53137">
    <property type="entry name" value="Translational machinery components"/>
    <property type="match status" value="1"/>
</dbReference>
<dbReference type="HAMAP" id="MF_01310">
    <property type="entry name" value="Ribosomal_uS11"/>
    <property type="match status" value="1"/>
</dbReference>
<keyword evidence="10" id="KW-1185">Reference proteome</keyword>
<evidence type="ECO:0000313" key="10">
    <source>
        <dbReference type="Proteomes" id="UP000321204"/>
    </source>
</evidence>
<dbReference type="Proteomes" id="UP000321204">
    <property type="component" value="Chromosome"/>
</dbReference>